<evidence type="ECO:0000256" key="1">
    <source>
        <dbReference type="SAM" id="Phobius"/>
    </source>
</evidence>
<organism evidence="3 4">
    <name type="scientific">Nonlabens tegetincola</name>
    <dbReference type="NCBI Taxonomy" id="323273"/>
    <lineage>
        <taxon>Bacteria</taxon>
        <taxon>Pseudomonadati</taxon>
        <taxon>Bacteroidota</taxon>
        <taxon>Flavobacteriia</taxon>
        <taxon>Flavobacteriales</taxon>
        <taxon>Flavobacteriaceae</taxon>
        <taxon>Nonlabens</taxon>
    </lineage>
</organism>
<dbReference type="RefSeq" id="WP_084692665.1">
    <property type="nucleotide sequence ID" value="NZ_BBML01000009.1"/>
</dbReference>
<dbReference type="PANTHER" id="PTHR34473:SF2">
    <property type="entry name" value="UPF0699 TRANSMEMBRANE PROTEIN YDBT"/>
    <property type="match status" value="1"/>
</dbReference>
<evidence type="ECO:0000313" key="3">
    <source>
        <dbReference type="EMBL" id="GAK98197.1"/>
    </source>
</evidence>
<dbReference type="Pfam" id="PF03703">
    <property type="entry name" value="bPH_2"/>
    <property type="match status" value="1"/>
</dbReference>
<dbReference type="eggNOG" id="COG3428">
    <property type="taxonomic scope" value="Bacteria"/>
</dbReference>
<comment type="caution">
    <text evidence="3">The sequence shown here is derived from an EMBL/GenBank/DDBJ whole genome shotgun (WGS) entry which is preliminary data.</text>
</comment>
<name>A0A090Q7K9_9FLAO</name>
<feature type="transmembrane region" description="Helical" evidence="1">
    <location>
        <begin position="6"/>
        <end position="29"/>
    </location>
</feature>
<sequence>MSFASLGMLFSFLLIFLVFSIVVSLITVFSNYYGFKAVVYQSHLELSMGLIKRQEIRVPIEKIQSLEFRTNPLRQWLGYSTAYIYQAQSDANKASKVSIPACKKEHIKILQETAFKDSVVDATIDIPCNGFSYMRLASYIMLATLIPTLVPLAYFGDYNWVVPMLIPAVLIVFWSYMYGSNSGIVTDKDFIGFKKGWLFKSFSISPVFKAQAVEKWDSIFIRRREEMHVKFHTASGSNGLRYFKKDAVNHLLNYINNTVIKSNRNWM</sequence>
<dbReference type="AlphaFoldDB" id="A0A090Q7K9"/>
<accession>A0A090Q7K9</accession>
<protein>
    <recommendedName>
        <fullName evidence="2">YdbS-like PH domain-containing protein</fullName>
    </recommendedName>
</protein>
<evidence type="ECO:0000313" key="4">
    <source>
        <dbReference type="Proteomes" id="UP000029221"/>
    </source>
</evidence>
<evidence type="ECO:0000259" key="2">
    <source>
        <dbReference type="Pfam" id="PF03703"/>
    </source>
</evidence>
<keyword evidence="1" id="KW-0812">Transmembrane</keyword>
<keyword evidence="1" id="KW-0472">Membrane</keyword>
<keyword evidence="4" id="KW-1185">Reference proteome</keyword>
<gene>
    <name evidence="3" type="ORF">JCM19294_830</name>
</gene>
<reference evidence="3" key="1">
    <citation type="journal article" date="2014" name="Genome Announc.">
        <title>Draft Genome Sequences of Marine Flavobacterium Nonlabens Strains NR17, NR24, NR27, NR32, NR33, and Ara13.</title>
        <authorList>
            <person name="Nakanishi M."/>
            <person name="Meirelles P."/>
            <person name="Suzuki R."/>
            <person name="Takatani N."/>
            <person name="Mino S."/>
            <person name="Suda W."/>
            <person name="Oshima K."/>
            <person name="Hattori M."/>
            <person name="Ohkuma M."/>
            <person name="Hosokawa M."/>
            <person name="Miyashita K."/>
            <person name="Thompson F.L."/>
            <person name="Niwa A."/>
            <person name="Sawabe T."/>
            <person name="Sawabe T."/>
        </authorList>
    </citation>
    <scope>NUCLEOTIDE SEQUENCE [LARGE SCALE GENOMIC DNA]</scope>
    <source>
        <strain evidence="3">JCM 19294</strain>
    </source>
</reference>
<keyword evidence="1" id="KW-1133">Transmembrane helix</keyword>
<feature type="transmembrane region" description="Helical" evidence="1">
    <location>
        <begin position="160"/>
        <end position="178"/>
    </location>
</feature>
<feature type="domain" description="YdbS-like PH" evidence="2">
    <location>
        <begin position="34"/>
        <end position="108"/>
    </location>
</feature>
<dbReference type="Proteomes" id="UP000029221">
    <property type="component" value="Unassembled WGS sequence"/>
</dbReference>
<proteinExistence type="predicted"/>
<dbReference type="EMBL" id="BBML01000009">
    <property type="protein sequence ID" value="GAK98197.1"/>
    <property type="molecule type" value="Genomic_DNA"/>
</dbReference>
<dbReference type="PANTHER" id="PTHR34473">
    <property type="entry name" value="UPF0699 TRANSMEMBRANE PROTEIN YDBS"/>
    <property type="match status" value="1"/>
</dbReference>
<dbReference type="InterPro" id="IPR005182">
    <property type="entry name" value="YdbS-like_PH"/>
</dbReference>
<feature type="transmembrane region" description="Helical" evidence="1">
    <location>
        <begin position="136"/>
        <end position="154"/>
    </location>
</feature>
<dbReference type="STRING" id="319236.BST91_05385"/>